<dbReference type="EMBL" id="WMJZ01000005">
    <property type="protein sequence ID" value="MTH45709.1"/>
    <property type="molecule type" value="Genomic_DNA"/>
</dbReference>
<protein>
    <recommendedName>
        <fullName evidence="4">Bacteriocin</fullName>
    </recommendedName>
</protein>
<evidence type="ECO:0008006" key="4">
    <source>
        <dbReference type="Google" id="ProtNLM"/>
    </source>
</evidence>
<evidence type="ECO:0000313" key="2">
    <source>
        <dbReference type="EMBL" id="MTH45709.1"/>
    </source>
</evidence>
<sequence>MRNLNNEEINQISGGSLTSAILDYFRNLNSGGDSGKQDWQSSSTTPSPALGKGDQYGAAIVTGLAVIALFSANLVGGALRGLFR</sequence>
<comment type="caution">
    <text evidence="2">The sequence shown here is derived from an EMBL/GenBank/DDBJ whole genome shotgun (WGS) entry which is preliminary data.</text>
</comment>
<dbReference type="AlphaFoldDB" id="A0A6L6IGD8"/>
<keyword evidence="1" id="KW-0812">Transmembrane</keyword>
<dbReference type="RefSeq" id="WP_155107361.1">
    <property type="nucleotide sequence ID" value="NZ_WMJZ01000005.1"/>
</dbReference>
<dbReference type="Proteomes" id="UP000477739">
    <property type="component" value="Unassembled WGS sequence"/>
</dbReference>
<organism evidence="2 3">
    <name type="scientific">Intestinirhabdus alba</name>
    <dbReference type="NCBI Taxonomy" id="2899544"/>
    <lineage>
        <taxon>Bacteria</taxon>
        <taxon>Pseudomonadati</taxon>
        <taxon>Pseudomonadota</taxon>
        <taxon>Gammaproteobacteria</taxon>
        <taxon>Enterobacterales</taxon>
        <taxon>Enterobacteriaceae</taxon>
        <taxon>Intestinirhabdus</taxon>
    </lineage>
</organism>
<proteinExistence type="predicted"/>
<evidence type="ECO:0000313" key="3">
    <source>
        <dbReference type="Proteomes" id="UP000477739"/>
    </source>
</evidence>
<gene>
    <name evidence="2" type="ORF">GJV78_05405</name>
</gene>
<reference evidence="2 3" key="1">
    <citation type="submission" date="2019-11" db="EMBL/GenBank/DDBJ databases">
        <title>Escherichia alba sp. nov. isolated from the gut of plastic-eating superworms Zophobas atratus.</title>
        <authorList>
            <person name="Yang Y."/>
        </authorList>
    </citation>
    <scope>NUCLEOTIDE SEQUENCE [LARGE SCALE GENOMIC DNA]</scope>
    <source>
        <strain evidence="3">BIT-B35</strain>
    </source>
</reference>
<keyword evidence="3" id="KW-1185">Reference proteome</keyword>
<dbReference type="OrthoDB" id="6548846at2"/>
<feature type="transmembrane region" description="Helical" evidence="1">
    <location>
        <begin position="56"/>
        <end position="79"/>
    </location>
</feature>
<evidence type="ECO:0000256" key="1">
    <source>
        <dbReference type="SAM" id="Phobius"/>
    </source>
</evidence>
<keyword evidence="1" id="KW-1133">Transmembrane helix</keyword>
<name>A0A6L6IGD8_9ENTR</name>
<accession>A0A6L6IGD8</accession>
<keyword evidence="1" id="KW-0472">Membrane</keyword>